<dbReference type="Pfam" id="PF01790">
    <property type="entry name" value="LGT"/>
    <property type="match status" value="1"/>
</dbReference>
<feature type="transmembrane region" description="Helical" evidence="7">
    <location>
        <begin position="89"/>
        <end position="109"/>
    </location>
</feature>
<feature type="transmembrane region" description="Helical" evidence="7">
    <location>
        <begin position="192"/>
        <end position="209"/>
    </location>
</feature>
<dbReference type="PANTHER" id="PTHR30589:SF0">
    <property type="entry name" value="PHOSPHATIDYLGLYCEROL--PROLIPOPROTEIN DIACYLGLYCERYL TRANSFERASE"/>
    <property type="match status" value="1"/>
</dbReference>
<proteinExistence type="inferred from homology"/>
<dbReference type="EMBL" id="QKTW01000015">
    <property type="protein sequence ID" value="PZF73053.1"/>
    <property type="molecule type" value="Genomic_DNA"/>
</dbReference>
<feature type="transmembrane region" description="Helical" evidence="7">
    <location>
        <begin position="160"/>
        <end position="180"/>
    </location>
</feature>
<evidence type="ECO:0000313" key="9">
    <source>
        <dbReference type="Proteomes" id="UP000248745"/>
    </source>
</evidence>
<dbReference type="InterPro" id="IPR001640">
    <property type="entry name" value="Lgt"/>
</dbReference>
<feature type="transmembrane region" description="Helical" evidence="7">
    <location>
        <begin position="12"/>
        <end position="33"/>
    </location>
</feature>
<dbReference type="Proteomes" id="UP000248745">
    <property type="component" value="Unassembled WGS sequence"/>
</dbReference>
<feature type="transmembrane region" description="Helical" evidence="7">
    <location>
        <begin position="49"/>
        <end position="69"/>
    </location>
</feature>
<evidence type="ECO:0000256" key="5">
    <source>
        <dbReference type="ARBA" id="ARBA00022989"/>
    </source>
</evidence>
<comment type="similarity">
    <text evidence="1">Belongs to the Lgt family.</text>
</comment>
<feature type="transmembrane region" description="Helical" evidence="7">
    <location>
        <begin position="118"/>
        <end position="140"/>
    </location>
</feature>
<accession>A0A2W2BYU2</accession>
<evidence type="ECO:0000256" key="3">
    <source>
        <dbReference type="ARBA" id="ARBA00022679"/>
    </source>
</evidence>
<comment type="caution">
    <text evidence="8">The sequence shown here is derived from an EMBL/GenBank/DDBJ whole genome shotgun (WGS) entry which is preliminary data.</text>
</comment>
<dbReference type="GO" id="GO:0042158">
    <property type="term" value="P:lipoprotein biosynthetic process"/>
    <property type="evidence" value="ECO:0007669"/>
    <property type="project" value="InterPro"/>
</dbReference>
<evidence type="ECO:0000256" key="1">
    <source>
        <dbReference type="ARBA" id="ARBA00007150"/>
    </source>
</evidence>
<dbReference type="GO" id="GO:0005886">
    <property type="term" value="C:plasma membrane"/>
    <property type="evidence" value="ECO:0007669"/>
    <property type="project" value="InterPro"/>
</dbReference>
<feature type="transmembrane region" description="Helical" evidence="7">
    <location>
        <begin position="215"/>
        <end position="241"/>
    </location>
</feature>
<keyword evidence="3 8" id="KW-0808">Transferase</keyword>
<evidence type="ECO:0000256" key="4">
    <source>
        <dbReference type="ARBA" id="ARBA00022692"/>
    </source>
</evidence>
<dbReference type="RefSeq" id="WP_110998631.1">
    <property type="nucleotide sequence ID" value="NZ_QKTW01000015.1"/>
</dbReference>
<keyword evidence="2" id="KW-1003">Cell membrane</keyword>
<keyword evidence="9" id="KW-1185">Reference proteome</keyword>
<keyword evidence="4 7" id="KW-0812">Transmembrane</keyword>
<dbReference type="PANTHER" id="PTHR30589">
    <property type="entry name" value="PROLIPOPROTEIN DIACYLGLYCERYL TRANSFERASE"/>
    <property type="match status" value="1"/>
</dbReference>
<organism evidence="8 9">
    <name type="scientific">Taibaiella soli</name>
    <dbReference type="NCBI Taxonomy" id="1649169"/>
    <lineage>
        <taxon>Bacteria</taxon>
        <taxon>Pseudomonadati</taxon>
        <taxon>Bacteroidota</taxon>
        <taxon>Chitinophagia</taxon>
        <taxon>Chitinophagales</taxon>
        <taxon>Chitinophagaceae</taxon>
        <taxon>Taibaiella</taxon>
    </lineage>
</organism>
<evidence type="ECO:0000313" key="8">
    <source>
        <dbReference type="EMBL" id="PZF73053.1"/>
    </source>
</evidence>
<sequence length="256" mass="28792">MVFPYSVHIGQQIIRLHGVFEFLGIFIAFRYYLFLRRRKGDTINTENRLFIVIGATFGAVIGSHLLGALENIPEWMAATSKWQYLYGNKTLVGGVLGGLFGVESVKLLVGEKQRSGDLFVFPLLLGMIIGRVGCFSAGIYEETYGLPSKLPWAMDLGDGILRHPVALYEIVFLILLWTSLSVLNKKEKLDSGALFKLFMIGYLLFRFLLDFIKPGWRYCLGLGSIQLACLAGLIYYGRYLLRPALLLKKKELSYAG</sequence>
<evidence type="ECO:0000256" key="2">
    <source>
        <dbReference type="ARBA" id="ARBA00022475"/>
    </source>
</evidence>
<keyword evidence="5 7" id="KW-1133">Transmembrane helix</keyword>
<reference evidence="8 9" key="1">
    <citation type="submission" date="2018-06" db="EMBL/GenBank/DDBJ databases">
        <title>Mucibacter soli gen. nov., sp. nov., a new member of the family Chitinophagaceae producing mucin.</title>
        <authorList>
            <person name="Kim M.-K."/>
            <person name="Park S."/>
            <person name="Kim T.-S."/>
            <person name="Joung Y."/>
            <person name="Han J.-H."/>
            <person name="Kim S.B."/>
        </authorList>
    </citation>
    <scope>NUCLEOTIDE SEQUENCE [LARGE SCALE GENOMIC DNA]</scope>
    <source>
        <strain evidence="8 9">R1-15</strain>
    </source>
</reference>
<evidence type="ECO:0000256" key="6">
    <source>
        <dbReference type="ARBA" id="ARBA00023136"/>
    </source>
</evidence>
<evidence type="ECO:0000256" key="7">
    <source>
        <dbReference type="SAM" id="Phobius"/>
    </source>
</evidence>
<dbReference type="GO" id="GO:0008961">
    <property type="term" value="F:phosphatidylglycerol-prolipoprotein diacylglyceryl transferase activity"/>
    <property type="evidence" value="ECO:0007669"/>
    <property type="project" value="InterPro"/>
</dbReference>
<dbReference type="OrthoDB" id="871140at2"/>
<name>A0A2W2BYU2_9BACT</name>
<protein>
    <submittedName>
        <fullName evidence="8">Diacylglyceryl transferase</fullName>
    </submittedName>
</protein>
<dbReference type="AlphaFoldDB" id="A0A2W2BYU2"/>
<gene>
    <name evidence="8" type="ORF">DN068_09270</name>
</gene>
<keyword evidence="6 7" id="KW-0472">Membrane</keyword>